<dbReference type="Gene3D" id="1.10.10.60">
    <property type="entry name" value="Homeodomain-like"/>
    <property type="match status" value="1"/>
</dbReference>
<protein>
    <recommendedName>
        <fullName evidence="6">Myb-like domain-containing protein</fullName>
    </recommendedName>
</protein>
<feature type="domain" description="HTH myb-type" evidence="3">
    <location>
        <begin position="28"/>
        <end position="74"/>
    </location>
</feature>
<evidence type="ECO:0000313" key="4">
    <source>
        <dbReference type="EMBL" id="KAJ3051432.1"/>
    </source>
</evidence>
<dbReference type="AlphaFoldDB" id="A0AAD5SDN7"/>
<name>A0AAD5SDN7_9FUNG</name>
<dbReference type="Proteomes" id="UP001212841">
    <property type="component" value="Unassembled WGS sequence"/>
</dbReference>
<sequence length="78" mass="9040">MAPPKKRHTKDTGQSKTASEQHTRKYNKWTAEEDMRFFEAIEGGIRWGAVAEQMGTRNADGCKKRWEAFLKKLRKDGL</sequence>
<comment type="caution">
    <text evidence="4">The sequence shown here is derived from an EMBL/GenBank/DDBJ whole genome shotgun (WGS) entry which is preliminary data.</text>
</comment>
<evidence type="ECO:0000313" key="5">
    <source>
        <dbReference type="Proteomes" id="UP001212841"/>
    </source>
</evidence>
<reference evidence="4" key="1">
    <citation type="submission" date="2020-05" db="EMBL/GenBank/DDBJ databases">
        <title>Phylogenomic resolution of chytrid fungi.</title>
        <authorList>
            <person name="Stajich J.E."/>
            <person name="Amses K."/>
            <person name="Simmons R."/>
            <person name="Seto K."/>
            <person name="Myers J."/>
            <person name="Bonds A."/>
            <person name="Quandt C.A."/>
            <person name="Barry K."/>
            <person name="Liu P."/>
            <person name="Grigoriev I."/>
            <person name="Longcore J.E."/>
            <person name="James T.Y."/>
        </authorList>
    </citation>
    <scope>NUCLEOTIDE SEQUENCE</scope>
    <source>
        <strain evidence="4">JEL0318</strain>
    </source>
</reference>
<evidence type="ECO:0000259" key="2">
    <source>
        <dbReference type="PROSITE" id="PS50090"/>
    </source>
</evidence>
<dbReference type="CDD" id="cd00167">
    <property type="entry name" value="SANT"/>
    <property type="match status" value="1"/>
</dbReference>
<proteinExistence type="predicted"/>
<dbReference type="PROSITE" id="PS50090">
    <property type="entry name" value="MYB_LIKE"/>
    <property type="match status" value="1"/>
</dbReference>
<organism evidence="4 5">
    <name type="scientific">Rhizophlyctis rosea</name>
    <dbReference type="NCBI Taxonomy" id="64517"/>
    <lineage>
        <taxon>Eukaryota</taxon>
        <taxon>Fungi</taxon>
        <taxon>Fungi incertae sedis</taxon>
        <taxon>Chytridiomycota</taxon>
        <taxon>Chytridiomycota incertae sedis</taxon>
        <taxon>Chytridiomycetes</taxon>
        <taxon>Rhizophlyctidales</taxon>
        <taxon>Rhizophlyctidaceae</taxon>
        <taxon>Rhizophlyctis</taxon>
    </lineage>
</organism>
<evidence type="ECO:0000256" key="1">
    <source>
        <dbReference type="SAM" id="MobiDB-lite"/>
    </source>
</evidence>
<keyword evidence="5" id="KW-1185">Reference proteome</keyword>
<feature type="domain" description="Myb-like" evidence="2">
    <location>
        <begin position="21"/>
        <end position="70"/>
    </location>
</feature>
<dbReference type="EMBL" id="JADGJD010000397">
    <property type="protein sequence ID" value="KAJ3051432.1"/>
    <property type="molecule type" value="Genomic_DNA"/>
</dbReference>
<evidence type="ECO:0000259" key="3">
    <source>
        <dbReference type="PROSITE" id="PS51294"/>
    </source>
</evidence>
<dbReference type="PROSITE" id="PS51294">
    <property type="entry name" value="HTH_MYB"/>
    <property type="match status" value="1"/>
</dbReference>
<dbReference type="SMART" id="SM00717">
    <property type="entry name" value="SANT"/>
    <property type="match status" value="1"/>
</dbReference>
<dbReference type="InterPro" id="IPR017930">
    <property type="entry name" value="Myb_dom"/>
</dbReference>
<dbReference type="InterPro" id="IPR009057">
    <property type="entry name" value="Homeodomain-like_sf"/>
</dbReference>
<evidence type="ECO:0008006" key="6">
    <source>
        <dbReference type="Google" id="ProtNLM"/>
    </source>
</evidence>
<feature type="region of interest" description="Disordered" evidence="1">
    <location>
        <begin position="1"/>
        <end position="27"/>
    </location>
</feature>
<dbReference type="InterPro" id="IPR001005">
    <property type="entry name" value="SANT/Myb"/>
</dbReference>
<dbReference type="Pfam" id="PF00249">
    <property type="entry name" value="Myb_DNA-binding"/>
    <property type="match status" value="1"/>
</dbReference>
<accession>A0AAD5SDN7</accession>
<dbReference type="SUPFAM" id="SSF46689">
    <property type="entry name" value="Homeodomain-like"/>
    <property type="match status" value="1"/>
</dbReference>
<gene>
    <name evidence="4" type="ORF">HK097_007552</name>
</gene>